<evidence type="ECO:0000259" key="6">
    <source>
        <dbReference type="PROSITE" id="PS51044"/>
    </source>
</evidence>
<feature type="domain" description="SP-RING-type" evidence="6">
    <location>
        <begin position="431"/>
        <end position="513"/>
    </location>
</feature>
<dbReference type="Gene3D" id="3.30.40.10">
    <property type="entry name" value="Zinc/RING finger domain, C3HC4 (zinc finger)"/>
    <property type="match status" value="1"/>
</dbReference>
<accession>A0A7S2ZII3</accession>
<evidence type="ECO:0000256" key="4">
    <source>
        <dbReference type="PROSITE-ProRule" id="PRU00452"/>
    </source>
</evidence>
<protein>
    <recommendedName>
        <fullName evidence="6">SP-RING-type domain-containing protein</fullName>
    </recommendedName>
</protein>
<dbReference type="PANTHER" id="PTHR10782:SF4">
    <property type="entry name" value="TONALLI, ISOFORM E"/>
    <property type="match status" value="1"/>
</dbReference>
<feature type="compositionally biased region" description="Basic and acidic residues" evidence="5">
    <location>
        <begin position="746"/>
        <end position="761"/>
    </location>
</feature>
<keyword evidence="2 4" id="KW-0863">Zinc-finger</keyword>
<dbReference type="InterPro" id="IPR004181">
    <property type="entry name" value="Znf_MIZ"/>
</dbReference>
<dbReference type="PROSITE" id="PS51044">
    <property type="entry name" value="ZF_SP_RING"/>
    <property type="match status" value="1"/>
</dbReference>
<dbReference type="GO" id="GO:0008270">
    <property type="term" value="F:zinc ion binding"/>
    <property type="evidence" value="ECO:0007669"/>
    <property type="project" value="UniProtKB-KW"/>
</dbReference>
<evidence type="ECO:0000313" key="7">
    <source>
        <dbReference type="EMBL" id="CAE0041298.1"/>
    </source>
</evidence>
<dbReference type="GO" id="GO:0000785">
    <property type="term" value="C:chromatin"/>
    <property type="evidence" value="ECO:0007669"/>
    <property type="project" value="TreeGrafter"/>
</dbReference>
<dbReference type="EMBL" id="HBHW01011933">
    <property type="protein sequence ID" value="CAE0041298.1"/>
    <property type="molecule type" value="Transcribed_RNA"/>
</dbReference>
<feature type="compositionally biased region" description="Polar residues" evidence="5">
    <location>
        <begin position="402"/>
        <end position="415"/>
    </location>
</feature>
<gene>
    <name evidence="7" type="ORF">RMAR00112_LOCUS9262</name>
</gene>
<reference evidence="7" key="1">
    <citation type="submission" date="2021-01" db="EMBL/GenBank/DDBJ databases">
        <authorList>
            <person name="Corre E."/>
            <person name="Pelletier E."/>
            <person name="Niang G."/>
            <person name="Scheremetjew M."/>
            <person name="Finn R."/>
            <person name="Kale V."/>
            <person name="Holt S."/>
            <person name="Cochrane G."/>
            <person name="Meng A."/>
            <person name="Brown T."/>
            <person name="Cohen L."/>
        </authorList>
    </citation>
    <scope>NUCLEOTIDE SEQUENCE</scope>
    <source>
        <strain evidence="7">CCMP 769</strain>
    </source>
</reference>
<proteinExistence type="predicted"/>
<feature type="region of interest" description="Disordered" evidence="5">
    <location>
        <begin position="398"/>
        <end position="419"/>
    </location>
</feature>
<feature type="region of interest" description="Disordered" evidence="5">
    <location>
        <begin position="626"/>
        <end position="941"/>
    </location>
</feature>
<dbReference type="Pfam" id="PF02891">
    <property type="entry name" value="zf-MIZ"/>
    <property type="match status" value="1"/>
</dbReference>
<keyword evidence="1" id="KW-0479">Metal-binding</keyword>
<organism evidence="7">
    <name type="scientific">Rhodosorus marinus</name>
    <dbReference type="NCBI Taxonomy" id="101924"/>
    <lineage>
        <taxon>Eukaryota</taxon>
        <taxon>Rhodophyta</taxon>
        <taxon>Stylonematophyceae</taxon>
        <taxon>Stylonematales</taxon>
        <taxon>Stylonemataceae</taxon>
        <taxon>Rhodosorus</taxon>
    </lineage>
</organism>
<dbReference type="AlphaFoldDB" id="A0A7S2ZII3"/>
<dbReference type="GO" id="GO:0016925">
    <property type="term" value="P:protein sumoylation"/>
    <property type="evidence" value="ECO:0007669"/>
    <property type="project" value="TreeGrafter"/>
</dbReference>
<feature type="compositionally biased region" description="Polar residues" evidence="5">
    <location>
        <begin position="665"/>
        <end position="682"/>
    </location>
</feature>
<dbReference type="CDD" id="cd16650">
    <property type="entry name" value="SP-RING_PIAS-like"/>
    <property type="match status" value="1"/>
</dbReference>
<evidence type="ECO:0000256" key="5">
    <source>
        <dbReference type="SAM" id="MobiDB-lite"/>
    </source>
</evidence>
<dbReference type="InterPro" id="IPR013083">
    <property type="entry name" value="Znf_RING/FYVE/PHD"/>
</dbReference>
<feature type="region of interest" description="Disordered" evidence="5">
    <location>
        <begin position="552"/>
        <end position="571"/>
    </location>
</feature>
<evidence type="ECO:0000256" key="3">
    <source>
        <dbReference type="ARBA" id="ARBA00022833"/>
    </source>
</evidence>
<dbReference type="GO" id="GO:0061665">
    <property type="term" value="F:SUMO ligase activity"/>
    <property type="evidence" value="ECO:0007669"/>
    <property type="project" value="TreeGrafter"/>
</dbReference>
<feature type="compositionally biased region" description="Polar residues" evidence="5">
    <location>
        <begin position="915"/>
        <end position="926"/>
    </location>
</feature>
<name>A0A7S2ZII3_9RHOD</name>
<feature type="compositionally biased region" description="Basic and acidic residues" evidence="5">
    <location>
        <begin position="881"/>
        <end position="897"/>
    </location>
</feature>
<dbReference type="PANTHER" id="PTHR10782">
    <property type="entry name" value="ZINC FINGER MIZ DOMAIN-CONTAINING PROTEIN"/>
    <property type="match status" value="1"/>
</dbReference>
<feature type="compositionally biased region" description="Polar residues" evidence="5">
    <location>
        <begin position="1025"/>
        <end position="1037"/>
    </location>
</feature>
<keyword evidence="3" id="KW-0862">Zinc</keyword>
<feature type="compositionally biased region" description="Acidic residues" evidence="5">
    <location>
        <begin position="868"/>
        <end position="880"/>
    </location>
</feature>
<sequence length="1037" mass="114758">MSGPTLDDLLQQDRGLPLTSTQQKVLVEVLGMAGHYGAWVSNAESLRNFKGFSEAEKRHLPIHQMQRKLKSLYKRDLEDLVTRCGAPAWKRTKDDLARMYILQIFCLTSVESTTRKTVTDQTLFAAPLLALRIVDFLLSFNGGGGYYPTMLNRQDQGPLFINSNWDAEAASQHLTLHVNPSEGQRRMNFRLSHVIGVDEVDRLLPELEPLKSLDPRFQAFDAPLGKPRFLCQTFTEWREGALRIHFVTPEALQFRRPKNLRVHLRFLRVENYRGGTRTTSFCPKNWSFDVNSLTVFLPKDQLDVDRSLSLQAEYFLDLTPFLKKKRGGSDAMNTVEIKGIDYSRLRQNALHCVLAQTVTVKDREALVRMVRASTVEYFDAYKPPDEKGVVRLDEVLEEGGHNRTNAASPHPTRTSPLEKARQKELTKFSAGPDDIKVDSISFSMKCPLSQSRIDIPVKGRKCNHVQCFNLESYLTMETTRKSDECPVCNQKTASIQQLYICPLNEEALQVFPHADEVELHPDGRLSLPTPQTSLEEGQVAEQIDLESDQPLSSLGARSFTTPPYTPRPAKRRKSVITIDLTDEGDDEVPVTPRISPQLSATFNRLNRDRMRLQLLQSMDRHVRVETATVPLNSGEERSQSRAGNFGTSEIAATVNTPAARRVLPSSVTGGSQPRNRTGTLERTSAPVDIEPPNVFMEIDPADLSFGIDSADRPTENSAQRAPEPPGSDPTESDFEKAIAEVFGNLKEPEEIIRDREHEKSVSKTPAASLPVNEEVGESVEKPTAEPSEAGEPEPLPVGEAGESSIAIERGTSGPENETEEPSLEKGPGLSNEETASRSVENETEEPSLEKELQMSKKTNTGGRSVDGETGEESLEGEPETSNEKDMGGKFGDNKTEEPSLEGEPEISEEKGAGGSSIQKGADTSSLPDEVRAEISQHESVVSPDELVREDILVGMQVNEKSICEAVAETVVGRQPPTPVFHDEAETLIPGTVPINSARDFVQEMVKQGPSEVSAEVSIDREADRTCSQVTPTNNSAS</sequence>
<evidence type="ECO:0000256" key="1">
    <source>
        <dbReference type="ARBA" id="ARBA00022723"/>
    </source>
</evidence>
<evidence type="ECO:0000256" key="2">
    <source>
        <dbReference type="ARBA" id="ARBA00022771"/>
    </source>
</evidence>
<feature type="region of interest" description="Disordered" evidence="5">
    <location>
        <begin position="1011"/>
        <end position="1037"/>
    </location>
</feature>